<feature type="transmembrane region" description="Helical" evidence="8">
    <location>
        <begin position="195"/>
        <end position="214"/>
    </location>
</feature>
<dbReference type="InterPro" id="IPR035906">
    <property type="entry name" value="MetI-like_sf"/>
</dbReference>
<keyword evidence="11" id="KW-1185">Reference proteome</keyword>
<dbReference type="AlphaFoldDB" id="W7YCG9"/>
<dbReference type="EMBL" id="BAVZ01000007">
    <property type="protein sequence ID" value="GAF08610.1"/>
    <property type="molecule type" value="Genomic_DNA"/>
</dbReference>
<evidence type="ECO:0000256" key="8">
    <source>
        <dbReference type="RuleBase" id="RU363032"/>
    </source>
</evidence>
<keyword evidence="5 8" id="KW-0812">Transmembrane</keyword>
<keyword evidence="7 8" id="KW-0472">Membrane</keyword>
<dbReference type="PANTHER" id="PTHR30450:SF1">
    <property type="entry name" value="D-METHIONINE TRANSPORT SYSTEM PERMEASE PROTEIN METI-RELATED"/>
    <property type="match status" value="1"/>
</dbReference>
<keyword evidence="4" id="KW-1003">Cell membrane</keyword>
<evidence type="ECO:0000256" key="5">
    <source>
        <dbReference type="ARBA" id="ARBA00022692"/>
    </source>
</evidence>
<comment type="similarity">
    <text evidence="2">Belongs to the binding-protein-dependent transport system permease family. CysTW subfamily.</text>
</comment>
<proteinExistence type="inferred from homology"/>
<dbReference type="OrthoDB" id="9793490at2"/>
<dbReference type="NCBIfam" id="NF008049">
    <property type="entry name" value="PRK10782.1"/>
    <property type="match status" value="1"/>
</dbReference>
<evidence type="ECO:0000313" key="10">
    <source>
        <dbReference type="EMBL" id="GAF08610.1"/>
    </source>
</evidence>
<evidence type="ECO:0000256" key="2">
    <source>
        <dbReference type="ARBA" id="ARBA00007069"/>
    </source>
</evidence>
<evidence type="ECO:0000313" key="11">
    <source>
        <dbReference type="Proteomes" id="UP000019364"/>
    </source>
</evidence>
<dbReference type="Gene3D" id="1.10.3720.10">
    <property type="entry name" value="MetI-like"/>
    <property type="match status" value="1"/>
</dbReference>
<dbReference type="PANTHER" id="PTHR30450">
    <property type="entry name" value="ABC TRANSPORTER PERMEASE"/>
    <property type="match status" value="1"/>
</dbReference>
<evidence type="ECO:0000259" key="9">
    <source>
        <dbReference type="PROSITE" id="PS50928"/>
    </source>
</evidence>
<dbReference type="SUPFAM" id="SSF161098">
    <property type="entry name" value="MetI-like"/>
    <property type="match status" value="1"/>
</dbReference>
<dbReference type="GO" id="GO:0005886">
    <property type="term" value="C:plasma membrane"/>
    <property type="evidence" value="ECO:0007669"/>
    <property type="project" value="UniProtKB-SubCell"/>
</dbReference>
<dbReference type="CDD" id="cd06261">
    <property type="entry name" value="TM_PBP2"/>
    <property type="match status" value="1"/>
</dbReference>
<comment type="caution">
    <text evidence="10">The sequence shown here is derived from an EMBL/GenBank/DDBJ whole genome shotgun (WGS) entry which is preliminary data.</text>
</comment>
<dbReference type="FunFam" id="1.10.3720.10:FF:000002">
    <property type="entry name" value="D-methionine ABC transporter permease MetI"/>
    <property type="match status" value="1"/>
</dbReference>
<evidence type="ECO:0000256" key="1">
    <source>
        <dbReference type="ARBA" id="ARBA00004651"/>
    </source>
</evidence>
<feature type="transmembrane region" description="Helical" evidence="8">
    <location>
        <begin position="58"/>
        <end position="82"/>
    </location>
</feature>
<comment type="subcellular location">
    <subcellularLocation>
        <location evidence="1 8">Cell membrane</location>
        <topology evidence="1 8">Multi-pass membrane protein</topology>
    </subcellularLocation>
</comment>
<dbReference type="Pfam" id="PF00528">
    <property type="entry name" value="BPD_transp_1"/>
    <property type="match status" value="1"/>
</dbReference>
<keyword evidence="3 8" id="KW-0813">Transport</keyword>
<dbReference type="STRING" id="1236976.JCM16418_2695"/>
<dbReference type="GO" id="GO:0048473">
    <property type="term" value="P:D-methionine transmembrane transport"/>
    <property type="evidence" value="ECO:0007669"/>
    <property type="project" value="TreeGrafter"/>
</dbReference>
<protein>
    <submittedName>
        <fullName evidence="10">Methionine ABC transporter permease protein</fullName>
    </submittedName>
</protein>
<organism evidence="10 11">
    <name type="scientific">Paenibacillus pini JCM 16418</name>
    <dbReference type="NCBI Taxonomy" id="1236976"/>
    <lineage>
        <taxon>Bacteria</taxon>
        <taxon>Bacillati</taxon>
        <taxon>Bacillota</taxon>
        <taxon>Bacilli</taxon>
        <taxon>Bacillales</taxon>
        <taxon>Paenibacillaceae</taxon>
        <taxon>Paenibacillus</taxon>
    </lineage>
</organism>
<keyword evidence="6 8" id="KW-1133">Transmembrane helix</keyword>
<feature type="transmembrane region" description="Helical" evidence="8">
    <location>
        <begin position="153"/>
        <end position="175"/>
    </location>
</feature>
<evidence type="ECO:0000256" key="3">
    <source>
        <dbReference type="ARBA" id="ARBA00022448"/>
    </source>
</evidence>
<evidence type="ECO:0000256" key="6">
    <source>
        <dbReference type="ARBA" id="ARBA00022989"/>
    </source>
</evidence>
<dbReference type="RefSeq" id="WP_036649162.1">
    <property type="nucleotide sequence ID" value="NZ_BAVZ01000007.1"/>
</dbReference>
<dbReference type="InterPro" id="IPR000515">
    <property type="entry name" value="MetI-like"/>
</dbReference>
<accession>W7YCG9</accession>
<evidence type="ECO:0000256" key="4">
    <source>
        <dbReference type="ARBA" id="ARBA00022475"/>
    </source>
</evidence>
<feature type="transmembrane region" description="Helical" evidence="8">
    <location>
        <begin position="26"/>
        <end position="46"/>
    </location>
</feature>
<sequence>MWGLDFSQTNVNWSEVGIATLDTLKMLGASAFFTIILGLALGILLYQTARSSSNGIRAIYAIMSFIVNILRSVPFIILIVVLLPFTKLIVGVSYGVLGTIPPLVIGAAPFFARLVETSLREVDRGVIEAAQSMGASTGQVVWKVLLPEARPGLFAAITITVVTLVSYTAMSGMIGGGGLGDLAIRYGYIRYDAEVMIIAVVVMIILVQILQMAGDRLVRHFTRK</sequence>
<dbReference type="Proteomes" id="UP000019364">
    <property type="component" value="Unassembled WGS sequence"/>
</dbReference>
<dbReference type="eggNOG" id="COG2011">
    <property type="taxonomic scope" value="Bacteria"/>
</dbReference>
<feature type="transmembrane region" description="Helical" evidence="8">
    <location>
        <begin position="88"/>
        <end position="111"/>
    </location>
</feature>
<evidence type="ECO:0000256" key="7">
    <source>
        <dbReference type="ARBA" id="ARBA00023136"/>
    </source>
</evidence>
<feature type="domain" description="ABC transmembrane type-1" evidence="9">
    <location>
        <begin position="20"/>
        <end position="214"/>
    </location>
</feature>
<dbReference type="PROSITE" id="PS50928">
    <property type="entry name" value="ABC_TM1"/>
    <property type="match status" value="1"/>
</dbReference>
<gene>
    <name evidence="10" type="ORF">JCM16418_2695</name>
</gene>
<dbReference type="InterPro" id="IPR051322">
    <property type="entry name" value="AA_ABC_Transporter_Permease"/>
</dbReference>
<name>W7YCG9_9BACL</name>
<reference evidence="10 11" key="1">
    <citation type="journal article" date="2014" name="Genome Announc.">
        <title>Draft Genome Sequence of Paenibacillus pini JCM 16418T, Isolated from the Rhizosphere of Pine Tree.</title>
        <authorList>
            <person name="Yuki M."/>
            <person name="Oshima K."/>
            <person name="Suda W."/>
            <person name="Oshida Y."/>
            <person name="Kitamura K."/>
            <person name="Iida Y."/>
            <person name="Hattori M."/>
            <person name="Ohkuma M."/>
        </authorList>
    </citation>
    <scope>NUCLEOTIDE SEQUENCE [LARGE SCALE GENOMIC DNA]</scope>
    <source>
        <strain evidence="10 11">JCM 16418</strain>
    </source>
</reference>